<accession>A0A9W6Y2G7</accession>
<sequence length="223" mass="24433">MRFRRLLEKLAHEQPRVAEQADLAFSTVFALHILNVAKQTTIISYNDVELSQTAVTRAFGLSLGDLQDHDDESDAADAAAGFVVEQTAGVPFRRRLQEVKDDANILQDGEDSCDYVNYTSGVSDDDGMCDDEVEPGCGQLSNDKDVQSDSDAVEMDTAFLASPQCGDGAPYQPSAICIVVSYDIDRSMWSCNAECLTTLAGKPAEGLYTYRQVDDQMNTNTKY</sequence>
<proteinExistence type="predicted"/>
<evidence type="ECO:0000313" key="1">
    <source>
        <dbReference type="EMBL" id="GMF51071.1"/>
    </source>
</evidence>
<comment type="caution">
    <text evidence="1">The sequence shown here is derived from an EMBL/GenBank/DDBJ whole genome shotgun (WGS) entry which is preliminary data.</text>
</comment>
<dbReference type="Proteomes" id="UP001165121">
    <property type="component" value="Unassembled WGS sequence"/>
</dbReference>
<dbReference type="EMBL" id="BSXT01002810">
    <property type="protein sequence ID" value="GMF51071.1"/>
    <property type="molecule type" value="Genomic_DNA"/>
</dbReference>
<dbReference type="AlphaFoldDB" id="A0A9W6Y2G7"/>
<evidence type="ECO:0000313" key="2">
    <source>
        <dbReference type="Proteomes" id="UP001165121"/>
    </source>
</evidence>
<name>A0A9W6Y2G7_9STRA</name>
<keyword evidence="2" id="KW-1185">Reference proteome</keyword>
<reference evidence="1" key="1">
    <citation type="submission" date="2023-04" db="EMBL/GenBank/DDBJ databases">
        <title>Phytophthora fragariaefolia NBRC 109709.</title>
        <authorList>
            <person name="Ichikawa N."/>
            <person name="Sato H."/>
            <person name="Tonouchi N."/>
        </authorList>
    </citation>
    <scope>NUCLEOTIDE SEQUENCE</scope>
    <source>
        <strain evidence="1">NBRC 109709</strain>
    </source>
</reference>
<organism evidence="1 2">
    <name type="scientific">Phytophthora fragariaefolia</name>
    <dbReference type="NCBI Taxonomy" id="1490495"/>
    <lineage>
        <taxon>Eukaryota</taxon>
        <taxon>Sar</taxon>
        <taxon>Stramenopiles</taxon>
        <taxon>Oomycota</taxon>
        <taxon>Peronosporomycetes</taxon>
        <taxon>Peronosporales</taxon>
        <taxon>Peronosporaceae</taxon>
        <taxon>Phytophthora</taxon>
    </lineage>
</organism>
<protein>
    <submittedName>
        <fullName evidence="1">Unnamed protein product</fullName>
    </submittedName>
</protein>
<dbReference type="OrthoDB" id="127502at2759"/>
<gene>
    <name evidence="1" type="ORF">Pfra01_002054300</name>
</gene>